<dbReference type="AlphaFoldDB" id="F2L778"/>
<reference evidence="2" key="1">
    <citation type="journal article" date="2011" name="J. Bacteriol.">
        <title>Genome sequence of the 1,4-dioxane-degrading Pseudonocardia dioxanivorans strain CB1190.</title>
        <authorList>
            <person name="Sales C.M."/>
            <person name="Mahendra S."/>
            <person name="Grostern A."/>
            <person name="Parales R.E."/>
            <person name="Goodwin L.A."/>
            <person name="Woyke T."/>
            <person name="Nolan M."/>
            <person name="Lapidus A."/>
            <person name="Chertkov O."/>
            <person name="Ovchinnikova G."/>
            <person name="Sczyrba A."/>
            <person name="Alvarez-Cohen L."/>
        </authorList>
    </citation>
    <scope>NUCLEOTIDE SEQUENCE</scope>
    <source>
        <strain evidence="2">CB1190</strain>
        <plasmid evidence="2">pPSED02</plasmid>
    </source>
</reference>
<dbReference type="Gene3D" id="3.40.50.300">
    <property type="entry name" value="P-loop containing nucleotide triphosphate hydrolases"/>
    <property type="match status" value="1"/>
</dbReference>
<geneLocation type="plasmid" evidence="2">
    <name>pPSED02</name>
</geneLocation>
<dbReference type="InterPro" id="IPR025669">
    <property type="entry name" value="AAA_dom"/>
</dbReference>
<sequence length="333" mass="36015">MATRFTSSAHAAVSLPLVTAFLNQKGGVGKTGVTVGAGGALAEMGRRVLMIDLDPQGHLTCEALRLPEADQDGPNLARALTGEYEGPIQDLIISRPSYDGGGQLDVIPTTLAMFLVVRDLYSRRAPETKLARLLEQLPSDAYDHILIDCPPSLDILTDTALVAADGVVIPVQPSNTSLRALRLLIDQIAAIENDLRLPRRELYGMVPGLYRRPLSGIQRFKMAELERYTLPDPDGLVEPLPILAHLPLATIVEEAWLSGEPVTDYRPSAPIADAYRKVALRLDIAAGLSPAEAWEPEPFLEFDPDGPHHEELYVTDSTEDAAVDGVRAHAEGA</sequence>
<organism evidence="2">
    <name type="scientific">Pseudonocardia dioxanivorans (strain ATCC 55486 / DSM 44775 / JCM 13855 / CB1190)</name>
    <dbReference type="NCBI Taxonomy" id="675635"/>
    <lineage>
        <taxon>Bacteria</taxon>
        <taxon>Bacillati</taxon>
        <taxon>Actinomycetota</taxon>
        <taxon>Actinomycetes</taxon>
        <taxon>Pseudonocardiales</taxon>
        <taxon>Pseudonocardiaceae</taxon>
        <taxon>Pseudonocardia</taxon>
    </lineage>
</organism>
<feature type="domain" description="AAA" evidence="1">
    <location>
        <begin position="19"/>
        <end position="194"/>
    </location>
</feature>
<evidence type="ECO:0000259" key="1">
    <source>
        <dbReference type="Pfam" id="PF13614"/>
    </source>
</evidence>
<dbReference type="EMBL" id="CP002597">
    <property type="protein sequence ID" value="AEA29051.1"/>
    <property type="molecule type" value="Genomic_DNA"/>
</dbReference>
<dbReference type="RefSeq" id="WP_014203940.1">
    <property type="nucleotide sequence ID" value="NC_016601.1"/>
</dbReference>
<dbReference type="Pfam" id="PF13614">
    <property type="entry name" value="AAA_31"/>
    <property type="match status" value="1"/>
</dbReference>
<proteinExistence type="predicted"/>
<dbReference type="InterPro" id="IPR027417">
    <property type="entry name" value="P-loop_NTPase"/>
</dbReference>
<evidence type="ECO:0000313" key="2">
    <source>
        <dbReference type="EMBL" id="AEA29051.1"/>
    </source>
</evidence>
<dbReference type="PANTHER" id="PTHR13696">
    <property type="entry name" value="P-LOOP CONTAINING NUCLEOSIDE TRIPHOSPHATE HYDROLASE"/>
    <property type="match status" value="1"/>
</dbReference>
<dbReference type="SUPFAM" id="SSF52540">
    <property type="entry name" value="P-loop containing nucleoside triphosphate hydrolases"/>
    <property type="match status" value="1"/>
</dbReference>
<gene>
    <name evidence="2" type="ORF">Psed_6994</name>
</gene>
<accession>F2L778</accession>
<keyword evidence="2" id="KW-0614">Plasmid</keyword>
<name>F2L778_PSEUX</name>
<dbReference type="CDD" id="cd02042">
    <property type="entry name" value="ParAB_family"/>
    <property type="match status" value="1"/>
</dbReference>
<protein>
    <submittedName>
        <fullName evidence="2">Cobyrinic acid ac-diamide synthase</fullName>
    </submittedName>
</protein>
<dbReference type="PANTHER" id="PTHR13696:SF99">
    <property type="entry name" value="COBYRINIC ACID AC-DIAMIDE SYNTHASE"/>
    <property type="match status" value="1"/>
</dbReference>
<dbReference type="InterPro" id="IPR050678">
    <property type="entry name" value="DNA_Partitioning_ATPase"/>
</dbReference>